<gene>
    <name evidence="1" type="ORF">GSBLH_T00005044001</name>
</gene>
<dbReference type="RefSeq" id="XP_012899493.1">
    <property type="nucleotide sequence ID" value="XM_013044039.1"/>
</dbReference>
<protein>
    <submittedName>
        <fullName evidence="1">Uncharacterized protein</fullName>
    </submittedName>
</protein>
<proteinExistence type="predicted"/>
<dbReference type="InParanoid" id="D8MBK6"/>
<organism evidence="1">
    <name type="scientific">Blastocystis hominis</name>
    <dbReference type="NCBI Taxonomy" id="12968"/>
    <lineage>
        <taxon>Eukaryota</taxon>
        <taxon>Sar</taxon>
        <taxon>Stramenopiles</taxon>
        <taxon>Bigyra</taxon>
        <taxon>Opalozoa</taxon>
        <taxon>Opalinata</taxon>
        <taxon>Blastocystidae</taxon>
        <taxon>Blastocystis</taxon>
    </lineage>
</organism>
<dbReference type="Proteomes" id="UP000008312">
    <property type="component" value="Unassembled WGS sequence"/>
</dbReference>
<dbReference type="GeneID" id="24922027"/>
<dbReference type="AlphaFoldDB" id="D8MBK6"/>
<reference evidence="1" key="1">
    <citation type="submission" date="2010-02" db="EMBL/GenBank/DDBJ databases">
        <title>Sequencing and annotation of the Blastocystis hominis genome.</title>
        <authorList>
            <person name="Wincker P."/>
        </authorList>
    </citation>
    <scope>NUCLEOTIDE SEQUENCE</scope>
    <source>
        <strain evidence="1">Singapore isolate B</strain>
    </source>
</reference>
<dbReference type="EMBL" id="FN668691">
    <property type="protein sequence ID" value="CBK25445.2"/>
    <property type="molecule type" value="Genomic_DNA"/>
</dbReference>
<sequence>MDKETIQKLLCEARELKSEKNEVAALHKYITVMNEIQINEYNAPPEEKDYWSSLLSECQKEFNELRGSVDNVHLFTDDLTSSKLGYMVDKCVNGAWNLLESGFSAVGSMMGSALSNPYVQSTISVRNCVFKCIICRQQKAQWSLSVM</sequence>
<evidence type="ECO:0000313" key="2">
    <source>
        <dbReference type="Proteomes" id="UP000008312"/>
    </source>
</evidence>
<name>D8MBK6_BLAHO</name>
<accession>D8MBK6</accession>
<keyword evidence="2" id="KW-1185">Reference proteome</keyword>
<evidence type="ECO:0000313" key="1">
    <source>
        <dbReference type="EMBL" id="CBK25445.2"/>
    </source>
</evidence>